<dbReference type="Pfam" id="PF04255">
    <property type="entry name" value="DUF433"/>
    <property type="match status" value="1"/>
</dbReference>
<gene>
    <name evidence="1" type="ORF">CP500_010735</name>
</gene>
<dbReference type="EMBL" id="NXIB02000052">
    <property type="protein sequence ID" value="PHX55448.1"/>
    <property type="molecule type" value="Genomic_DNA"/>
</dbReference>
<dbReference type="OrthoDB" id="466370at2"/>
<dbReference type="InterPro" id="IPR036388">
    <property type="entry name" value="WH-like_DNA-bd_sf"/>
</dbReference>
<dbReference type="Gene3D" id="1.10.10.10">
    <property type="entry name" value="Winged helix-like DNA-binding domain superfamily/Winged helix DNA-binding domain"/>
    <property type="match status" value="1"/>
</dbReference>
<dbReference type="Proteomes" id="UP000226442">
    <property type="component" value="Unassembled WGS sequence"/>
</dbReference>
<dbReference type="InterPro" id="IPR009057">
    <property type="entry name" value="Homeodomain-like_sf"/>
</dbReference>
<dbReference type="AlphaFoldDB" id="A0A2G4F133"/>
<evidence type="ECO:0000313" key="2">
    <source>
        <dbReference type="Proteomes" id="UP000226442"/>
    </source>
</evidence>
<keyword evidence="2" id="KW-1185">Reference proteome</keyword>
<dbReference type="InterPro" id="IPR007367">
    <property type="entry name" value="DUF433"/>
</dbReference>
<reference evidence="1" key="1">
    <citation type="submission" date="2017-10" db="EMBL/GenBank/DDBJ databases">
        <title>Draft genome sequence of the planktic cyanobacteria Tychonema bourrellyi isolated from alpine lentic freshwater.</title>
        <authorList>
            <person name="Tett A."/>
            <person name="Armanini F."/>
            <person name="Asnicar F."/>
            <person name="Boscaini A."/>
            <person name="Pasolli E."/>
            <person name="Zolfo M."/>
            <person name="Donati C."/>
            <person name="Salmaso N."/>
            <person name="Segata N."/>
        </authorList>
    </citation>
    <scope>NUCLEOTIDE SEQUENCE</scope>
    <source>
        <strain evidence="1">FEM_GT703</strain>
    </source>
</reference>
<name>A0A2G4F133_9CYAN</name>
<dbReference type="SUPFAM" id="SSF46689">
    <property type="entry name" value="Homeodomain-like"/>
    <property type="match status" value="1"/>
</dbReference>
<sequence length="109" mass="13019">MQLEDYFDFQRPDDIRVKGTRIGIETILYDFIHRARTPEQIAQIYPSLNLEQVYATILYYLHNKEAVSNYIADWLEWSHQQLKAQELNPSPSAIRLRKLRAEREVIQKV</sequence>
<protein>
    <submittedName>
        <fullName evidence="1">DUF433 domain-containing protein</fullName>
    </submittedName>
</protein>
<evidence type="ECO:0000313" key="1">
    <source>
        <dbReference type="EMBL" id="PHX55448.1"/>
    </source>
</evidence>
<accession>A0A2G4F133</accession>
<comment type="caution">
    <text evidence="1">The sequence shown here is derived from an EMBL/GenBank/DDBJ whole genome shotgun (WGS) entry which is preliminary data.</text>
</comment>
<organism evidence="1 2">
    <name type="scientific">Tychonema bourrellyi FEM_GT703</name>
    <dbReference type="NCBI Taxonomy" id="2040638"/>
    <lineage>
        <taxon>Bacteria</taxon>
        <taxon>Bacillati</taxon>
        <taxon>Cyanobacteriota</taxon>
        <taxon>Cyanophyceae</taxon>
        <taxon>Oscillatoriophycideae</taxon>
        <taxon>Oscillatoriales</taxon>
        <taxon>Microcoleaceae</taxon>
        <taxon>Tychonema</taxon>
    </lineage>
</organism>
<proteinExistence type="predicted"/>
<dbReference type="RefSeq" id="WP_096830111.1">
    <property type="nucleotide sequence ID" value="NZ_NXIB02000052.1"/>
</dbReference>